<dbReference type="Proteomes" id="UP000022910">
    <property type="component" value="Unassembled WGS sequence"/>
</dbReference>
<sequence>MDETTIPDLNRDVMKGLGIKEGDIIRIKKYIDQKFNLGKKRTVSFGSTSVIPDDIDKQSRNKQSARDTQSEDAKKAQQLSEFDLKMQMKRDEQLARELQEEENRIARSEGRQIPKVADLYGNLDSIIQKEEKKNLINIVKLK</sequence>
<feature type="region of interest" description="Disordered" evidence="2">
    <location>
        <begin position="46"/>
        <end position="81"/>
    </location>
</feature>
<evidence type="ECO:0000313" key="4">
    <source>
        <dbReference type="Proteomes" id="UP000022910"/>
    </source>
</evidence>
<reference evidence="3 4" key="1">
    <citation type="submission" date="2014-02" db="EMBL/GenBank/DDBJ databases">
        <title>Single nucleus genome sequencing reveals high similarity among nuclei of an endomycorrhizal fungus.</title>
        <authorList>
            <person name="Lin K."/>
            <person name="Geurts R."/>
            <person name="Zhang Z."/>
            <person name="Limpens E."/>
            <person name="Saunders D.G."/>
            <person name="Mu D."/>
            <person name="Pang E."/>
            <person name="Cao H."/>
            <person name="Cha H."/>
            <person name="Lin T."/>
            <person name="Zhou Q."/>
            <person name="Shang Y."/>
            <person name="Li Y."/>
            <person name="Ivanov S."/>
            <person name="Sharma T."/>
            <person name="Velzen R.V."/>
            <person name="Ruijter N.D."/>
            <person name="Aanen D.K."/>
            <person name="Win J."/>
            <person name="Kamoun S."/>
            <person name="Bisseling T."/>
            <person name="Huang S."/>
        </authorList>
    </citation>
    <scope>NUCLEOTIDE SEQUENCE [LARGE SCALE GENOMIC DNA]</scope>
    <source>
        <strain evidence="4">DAOM197198w</strain>
    </source>
</reference>
<dbReference type="STRING" id="1432141.A0A015LXL9"/>
<protein>
    <submittedName>
        <fullName evidence="3">Sla1p</fullName>
    </submittedName>
</protein>
<dbReference type="AlphaFoldDB" id="A0A015LXL9"/>
<comment type="caution">
    <text evidence="3">The sequence shown here is derived from an EMBL/GenBank/DDBJ whole genome shotgun (WGS) entry which is preliminary data.</text>
</comment>
<gene>
    <name evidence="3" type="ORF">RirG_023630</name>
</gene>
<dbReference type="Gene3D" id="1.10.150.50">
    <property type="entry name" value="Transcription Factor, Ets-1"/>
    <property type="match status" value="1"/>
</dbReference>
<feature type="coiled-coil region" evidence="1">
    <location>
        <begin position="84"/>
        <end position="111"/>
    </location>
</feature>
<evidence type="ECO:0000313" key="3">
    <source>
        <dbReference type="EMBL" id="EXX77451.1"/>
    </source>
</evidence>
<evidence type="ECO:0000256" key="2">
    <source>
        <dbReference type="SAM" id="MobiDB-lite"/>
    </source>
</evidence>
<dbReference type="OrthoDB" id="5971719at2759"/>
<dbReference type="HOGENOM" id="CLU_1886871_0_0_1"/>
<name>A0A015LXL9_RHIIW</name>
<dbReference type="InterPro" id="IPR013761">
    <property type="entry name" value="SAM/pointed_sf"/>
</dbReference>
<organism evidence="3 4">
    <name type="scientific">Rhizophagus irregularis (strain DAOM 197198w)</name>
    <name type="common">Glomus intraradices</name>
    <dbReference type="NCBI Taxonomy" id="1432141"/>
    <lineage>
        <taxon>Eukaryota</taxon>
        <taxon>Fungi</taxon>
        <taxon>Fungi incertae sedis</taxon>
        <taxon>Mucoromycota</taxon>
        <taxon>Glomeromycotina</taxon>
        <taxon>Glomeromycetes</taxon>
        <taxon>Glomerales</taxon>
        <taxon>Glomeraceae</taxon>
        <taxon>Rhizophagus</taxon>
    </lineage>
</organism>
<dbReference type="EMBL" id="JEMT01010968">
    <property type="protein sequence ID" value="EXX77451.1"/>
    <property type="molecule type" value="Genomic_DNA"/>
</dbReference>
<accession>A0A015LXL9</accession>
<keyword evidence="1" id="KW-0175">Coiled coil</keyword>
<keyword evidence="4" id="KW-1185">Reference proteome</keyword>
<evidence type="ECO:0000256" key="1">
    <source>
        <dbReference type="SAM" id="Coils"/>
    </source>
</evidence>
<feature type="compositionally biased region" description="Basic and acidic residues" evidence="2">
    <location>
        <begin position="54"/>
        <end position="75"/>
    </location>
</feature>
<proteinExistence type="predicted"/>